<dbReference type="WBParaSite" id="DME_0000121701-mRNA-1">
    <property type="protein sequence ID" value="DME_0000121701-mRNA-1"/>
    <property type="gene ID" value="DME_0000121701"/>
</dbReference>
<keyword evidence="4" id="KW-1185">Reference proteome</keyword>
<reference evidence="2 4" key="2">
    <citation type="submission" date="2018-11" db="EMBL/GenBank/DDBJ databases">
        <authorList>
            <consortium name="Pathogen Informatics"/>
        </authorList>
    </citation>
    <scope>NUCLEOTIDE SEQUENCE [LARGE SCALE GENOMIC DNA]</scope>
</reference>
<keyword evidence="1" id="KW-0812">Transmembrane</keyword>
<dbReference type="OrthoDB" id="5917548at2759"/>
<dbReference type="Pfam" id="PF04870">
    <property type="entry name" value="Moulting_cycle"/>
    <property type="match status" value="1"/>
</dbReference>
<feature type="transmembrane region" description="Helical" evidence="1">
    <location>
        <begin position="383"/>
        <end position="405"/>
    </location>
</feature>
<feature type="transmembrane region" description="Helical" evidence="1">
    <location>
        <begin position="411"/>
        <end position="431"/>
    </location>
</feature>
<keyword evidence="1" id="KW-1133">Transmembrane helix</keyword>
<evidence type="ECO:0000313" key="3">
    <source>
        <dbReference type="Proteomes" id="UP000038040"/>
    </source>
</evidence>
<dbReference type="EMBL" id="UYYG01001152">
    <property type="protein sequence ID" value="VDN55604.1"/>
    <property type="molecule type" value="Genomic_DNA"/>
</dbReference>
<feature type="transmembrane region" description="Helical" evidence="1">
    <location>
        <begin position="355"/>
        <end position="376"/>
    </location>
</feature>
<dbReference type="PANTHER" id="PTHR21523">
    <property type="match status" value="1"/>
</dbReference>
<feature type="transmembrane region" description="Helical" evidence="1">
    <location>
        <begin position="280"/>
        <end position="302"/>
    </location>
</feature>
<feature type="transmembrane region" description="Helical" evidence="1">
    <location>
        <begin position="314"/>
        <end position="335"/>
    </location>
</feature>
<dbReference type="Proteomes" id="UP000038040">
    <property type="component" value="Unplaced"/>
</dbReference>
<evidence type="ECO:0000313" key="4">
    <source>
        <dbReference type="Proteomes" id="UP000274756"/>
    </source>
</evidence>
<evidence type="ECO:0000313" key="2">
    <source>
        <dbReference type="EMBL" id="VDN55604.1"/>
    </source>
</evidence>
<dbReference type="Proteomes" id="UP000274756">
    <property type="component" value="Unassembled WGS sequence"/>
</dbReference>
<sequence>MLRRMGNTPRKKGIFEAMKLFRKGVKLGMLMTSQNVTDFDRKTIRFASPRIMPVVSNAQDDDEIKILSPSLLSLHDEGKGLEKMLSLSGAMKAAKLLENHDHDALMNFIMEATGITDAADKIRKKKLAQLDEREKKFIGIDGQPMYFTRKNVTDLYGDGEAQKIDVFEQLQESLSDNQIDKLNTTGYAMMQADQLYTLYGPNSPYSSPEVLVKFANLSDDEILEKLIISDIVRLSKSEKVFVERHKKRSKRTVALSPLLKANLILKPATVSQTIVLSPLVLSPIILSPAALGPIILSPWVFIPLILSPRVLSPLILTPLVGSPVILSPLVLHPFILSPGVMNPFILSPLLLSPLILSPQVLTPLILTPLCLNPLILSPAVLSPLVLSPFVLSPLILSSQLLFGLFFSPYAFSPLILTNLTLSAIVASPSFMS</sequence>
<dbReference type="STRING" id="318479.A0A0N4U3B8"/>
<reference evidence="5" key="1">
    <citation type="submission" date="2017-02" db="UniProtKB">
        <authorList>
            <consortium name="WormBaseParasite"/>
        </authorList>
    </citation>
    <scope>IDENTIFICATION</scope>
</reference>
<protein>
    <submittedName>
        <fullName evidence="5">Tail-specific protease</fullName>
    </submittedName>
</protein>
<evidence type="ECO:0000256" key="1">
    <source>
        <dbReference type="SAM" id="Phobius"/>
    </source>
</evidence>
<gene>
    <name evidence="2" type="ORF">DME_LOCUS5577</name>
</gene>
<dbReference type="PANTHER" id="PTHR21523:SF37">
    <property type="entry name" value="MLT-TEN (MLT-10) RELATED"/>
    <property type="match status" value="1"/>
</dbReference>
<evidence type="ECO:0000313" key="5">
    <source>
        <dbReference type="WBParaSite" id="DME_0000121701-mRNA-1"/>
    </source>
</evidence>
<proteinExistence type="predicted"/>
<dbReference type="AlphaFoldDB" id="A0A0N4U3B8"/>
<name>A0A0N4U3B8_DRAME</name>
<organism evidence="3 5">
    <name type="scientific">Dracunculus medinensis</name>
    <name type="common">Guinea worm</name>
    <dbReference type="NCBI Taxonomy" id="318479"/>
    <lineage>
        <taxon>Eukaryota</taxon>
        <taxon>Metazoa</taxon>
        <taxon>Ecdysozoa</taxon>
        <taxon>Nematoda</taxon>
        <taxon>Chromadorea</taxon>
        <taxon>Rhabditida</taxon>
        <taxon>Spirurina</taxon>
        <taxon>Dracunculoidea</taxon>
        <taxon>Dracunculidae</taxon>
        <taxon>Dracunculus</taxon>
    </lineage>
</organism>
<accession>A0A0N4U3B8</accession>
<keyword evidence="1" id="KW-0472">Membrane</keyword>
<dbReference type="InterPro" id="IPR006954">
    <property type="entry name" value="Mlt-10-like"/>
</dbReference>